<evidence type="ECO:0000313" key="1">
    <source>
        <dbReference type="EMBL" id="VDI08175.1"/>
    </source>
</evidence>
<dbReference type="Gene3D" id="3.60.10.10">
    <property type="entry name" value="Endonuclease/exonuclease/phosphatase"/>
    <property type="match status" value="1"/>
</dbReference>
<dbReference type="Proteomes" id="UP000596742">
    <property type="component" value="Unassembled WGS sequence"/>
</dbReference>
<dbReference type="PANTHER" id="PTHR47642:SF5">
    <property type="entry name" value="ATP-DEPENDENT DNA HELICASE"/>
    <property type="match status" value="1"/>
</dbReference>
<gene>
    <name evidence="1" type="ORF">MGAL_10B025250</name>
</gene>
<dbReference type="PANTHER" id="PTHR47642">
    <property type="entry name" value="ATP-DEPENDENT DNA HELICASE"/>
    <property type="match status" value="1"/>
</dbReference>
<reference evidence="1" key="1">
    <citation type="submission" date="2018-11" db="EMBL/GenBank/DDBJ databases">
        <authorList>
            <person name="Alioto T."/>
            <person name="Alioto T."/>
        </authorList>
    </citation>
    <scope>NUCLEOTIDE SEQUENCE</scope>
</reference>
<name>A0A8B6CPM6_MYTGA</name>
<comment type="caution">
    <text evidence="1">The sequence shown here is derived from an EMBL/GenBank/DDBJ whole genome shotgun (WGS) entry which is preliminary data.</text>
</comment>
<evidence type="ECO:0000313" key="2">
    <source>
        <dbReference type="Proteomes" id="UP000596742"/>
    </source>
</evidence>
<dbReference type="SUPFAM" id="SSF56219">
    <property type="entry name" value="DNase I-like"/>
    <property type="match status" value="1"/>
</dbReference>
<organism evidence="1 2">
    <name type="scientific">Mytilus galloprovincialis</name>
    <name type="common">Mediterranean mussel</name>
    <dbReference type="NCBI Taxonomy" id="29158"/>
    <lineage>
        <taxon>Eukaryota</taxon>
        <taxon>Metazoa</taxon>
        <taxon>Spiralia</taxon>
        <taxon>Lophotrochozoa</taxon>
        <taxon>Mollusca</taxon>
        <taxon>Bivalvia</taxon>
        <taxon>Autobranchia</taxon>
        <taxon>Pteriomorphia</taxon>
        <taxon>Mytilida</taxon>
        <taxon>Mytiloidea</taxon>
        <taxon>Mytilidae</taxon>
        <taxon>Mytilinae</taxon>
        <taxon>Mytilus</taxon>
    </lineage>
</organism>
<dbReference type="InterPro" id="IPR036691">
    <property type="entry name" value="Endo/exonu/phosph_ase_sf"/>
</dbReference>
<dbReference type="OrthoDB" id="416437at2759"/>
<keyword evidence="2" id="KW-1185">Reference proteome</keyword>
<sequence>MLTRNVDVSDGLVNGAQGTIKMIIKRRNNSSTISNVVALLVQFDDANTGSNARKLSRFPVENKQFSSATPIARSEISFTLSSKNKGLKMSRLQFPIKLAWACTIHKEDQTEFLISVINARSFLLHEKDILLDPCHSNSDVIVITETWLTDNIKTTSLEHFKTHNIYRVDKPGNRTCRTAGGTAIMAKQSLSSEQVLLYKDNFLQITVIKVNTSNGYLYITAIYNSPNQQNPSMHCREKFHDLIETHPYIFNNSIITGDINQDISLDQSSVLHELFFELWLKTTCLSANT</sequence>
<dbReference type="EMBL" id="UYJE01002151">
    <property type="protein sequence ID" value="VDI08175.1"/>
    <property type="molecule type" value="Genomic_DNA"/>
</dbReference>
<protein>
    <submittedName>
        <fullName evidence="1">Uncharacterized protein</fullName>
    </submittedName>
</protein>
<dbReference type="AlphaFoldDB" id="A0A8B6CPM6"/>
<dbReference type="InterPro" id="IPR051055">
    <property type="entry name" value="PIF1_helicase"/>
</dbReference>
<accession>A0A8B6CPM6</accession>
<proteinExistence type="predicted"/>